<reference evidence="1 2" key="3">
    <citation type="journal article" date="2010" name="BMC Genomics">
        <title>Transcriptome sequencing and comparative analysis of cucumber flowers with different sex types.</title>
        <authorList>
            <person name="Guo S."/>
            <person name="Zheng Y."/>
            <person name="Joung J.G."/>
            <person name="Liu S."/>
            <person name="Zhang Z."/>
            <person name="Crasta O.R."/>
            <person name="Sobral B.W."/>
            <person name="Xu Y."/>
            <person name="Huang S."/>
            <person name="Fei Z."/>
        </authorList>
    </citation>
    <scope>NUCLEOTIDE SEQUENCE [LARGE SCALE GENOMIC DNA]</scope>
    <source>
        <strain evidence="2">cv. 9930</strain>
    </source>
</reference>
<evidence type="ECO:0000313" key="1">
    <source>
        <dbReference type="EMBL" id="KGN66677.1"/>
    </source>
</evidence>
<dbReference type="AlphaFoldDB" id="A0A0A0M0L7"/>
<protein>
    <submittedName>
        <fullName evidence="1">Uncharacterized protein</fullName>
    </submittedName>
</protein>
<proteinExistence type="predicted"/>
<dbReference type="Proteomes" id="UP000029981">
    <property type="component" value="Chromosome 1"/>
</dbReference>
<organism evidence="1 2">
    <name type="scientific">Cucumis sativus</name>
    <name type="common">Cucumber</name>
    <dbReference type="NCBI Taxonomy" id="3659"/>
    <lineage>
        <taxon>Eukaryota</taxon>
        <taxon>Viridiplantae</taxon>
        <taxon>Streptophyta</taxon>
        <taxon>Embryophyta</taxon>
        <taxon>Tracheophyta</taxon>
        <taxon>Spermatophyta</taxon>
        <taxon>Magnoliopsida</taxon>
        <taxon>eudicotyledons</taxon>
        <taxon>Gunneridae</taxon>
        <taxon>Pentapetalae</taxon>
        <taxon>rosids</taxon>
        <taxon>fabids</taxon>
        <taxon>Cucurbitales</taxon>
        <taxon>Cucurbitaceae</taxon>
        <taxon>Benincaseae</taxon>
        <taxon>Cucumis</taxon>
    </lineage>
</organism>
<keyword evidence="2" id="KW-1185">Reference proteome</keyword>
<evidence type="ECO:0000313" key="2">
    <source>
        <dbReference type="Proteomes" id="UP000029981"/>
    </source>
</evidence>
<reference evidence="1 2" key="2">
    <citation type="journal article" date="2009" name="PLoS ONE">
        <title>An integrated genetic and cytogenetic map of the cucumber genome.</title>
        <authorList>
            <person name="Ren Y."/>
            <person name="Zhang Z."/>
            <person name="Liu J."/>
            <person name="Staub J.E."/>
            <person name="Han Y."/>
            <person name="Cheng Z."/>
            <person name="Li X."/>
            <person name="Lu J."/>
            <person name="Miao H."/>
            <person name="Kang H."/>
            <person name="Xie B."/>
            <person name="Gu X."/>
            <person name="Wang X."/>
            <person name="Du Y."/>
            <person name="Jin W."/>
            <person name="Huang S."/>
        </authorList>
    </citation>
    <scope>NUCLEOTIDE SEQUENCE [LARGE SCALE GENOMIC DNA]</scope>
    <source>
        <strain evidence="2">cv. 9930</strain>
    </source>
</reference>
<dbReference type="EMBL" id="CM002922">
    <property type="protein sequence ID" value="KGN66677.1"/>
    <property type="molecule type" value="Genomic_DNA"/>
</dbReference>
<name>A0A0A0M0L7_CUCSA</name>
<reference evidence="1 2" key="4">
    <citation type="journal article" date="2011" name="BMC Genomics">
        <title>RNA-Seq improves annotation of protein-coding genes in the cucumber genome.</title>
        <authorList>
            <person name="Li Z."/>
            <person name="Zhang Z."/>
            <person name="Yan P."/>
            <person name="Huang S."/>
            <person name="Fei Z."/>
            <person name="Lin K."/>
        </authorList>
    </citation>
    <scope>NUCLEOTIDE SEQUENCE [LARGE SCALE GENOMIC DNA]</scope>
    <source>
        <strain evidence="2">cv. 9930</strain>
    </source>
</reference>
<sequence>MGSLLPHFLFWKVGVGGRDSSFEDQVIIRDGAGIPSPIRGPNWCPRFDLDIGQIEDSPNGVGP</sequence>
<dbReference type="Gramene" id="KGN66677">
    <property type="protein sequence ID" value="KGN66677"/>
    <property type="gene ID" value="Csa_1G658510"/>
</dbReference>
<accession>A0A0A0M0L7</accession>
<reference evidence="1 2" key="1">
    <citation type="journal article" date="2009" name="Nat. Genet.">
        <title>The genome of the cucumber, Cucumis sativus L.</title>
        <authorList>
            <person name="Huang S."/>
            <person name="Li R."/>
            <person name="Zhang Z."/>
            <person name="Li L."/>
            <person name="Gu X."/>
            <person name="Fan W."/>
            <person name="Lucas W.J."/>
            <person name="Wang X."/>
            <person name="Xie B."/>
            <person name="Ni P."/>
            <person name="Ren Y."/>
            <person name="Zhu H."/>
            <person name="Li J."/>
            <person name="Lin K."/>
            <person name="Jin W."/>
            <person name="Fei Z."/>
            <person name="Li G."/>
            <person name="Staub J."/>
            <person name="Kilian A."/>
            <person name="van der Vossen E.A."/>
            <person name="Wu Y."/>
            <person name="Guo J."/>
            <person name="He J."/>
            <person name="Jia Z."/>
            <person name="Ren Y."/>
            <person name="Tian G."/>
            <person name="Lu Y."/>
            <person name="Ruan J."/>
            <person name="Qian W."/>
            <person name="Wang M."/>
            <person name="Huang Q."/>
            <person name="Li B."/>
            <person name="Xuan Z."/>
            <person name="Cao J."/>
            <person name="Asan"/>
            <person name="Wu Z."/>
            <person name="Zhang J."/>
            <person name="Cai Q."/>
            <person name="Bai Y."/>
            <person name="Zhao B."/>
            <person name="Han Y."/>
            <person name="Li Y."/>
            <person name="Li X."/>
            <person name="Wang S."/>
            <person name="Shi Q."/>
            <person name="Liu S."/>
            <person name="Cho W.K."/>
            <person name="Kim J.Y."/>
            <person name="Xu Y."/>
            <person name="Heller-Uszynska K."/>
            <person name="Miao H."/>
            <person name="Cheng Z."/>
            <person name="Zhang S."/>
            <person name="Wu J."/>
            <person name="Yang Y."/>
            <person name="Kang H."/>
            <person name="Li M."/>
            <person name="Liang H."/>
            <person name="Ren X."/>
            <person name="Shi Z."/>
            <person name="Wen M."/>
            <person name="Jian M."/>
            <person name="Yang H."/>
            <person name="Zhang G."/>
            <person name="Yang Z."/>
            <person name="Chen R."/>
            <person name="Liu S."/>
            <person name="Li J."/>
            <person name="Ma L."/>
            <person name="Liu H."/>
            <person name="Zhou Y."/>
            <person name="Zhao J."/>
            <person name="Fang X."/>
            <person name="Li G."/>
            <person name="Fang L."/>
            <person name="Li Y."/>
            <person name="Liu D."/>
            <person name="Zheng H."/>
            <person name="Zhang Y."/>
            <person name="Qin N."/>
            <person name="Li Z."/>
            <person name="Yang G."/>
            <person name="Yang S."/>
            <person name="Bolund L."/>
            <person name="Kristiansen K."/>
            <person name="Zheng H."/>
            <person name="Li S."/>
            <person name="Zhang X."/>
            <person name="Yang H."/>
            <person name="Wang J."/>
            <person name="Sun R."/>
            <person name="Zhang B."/>
            <person name="Jiang S."/>
            <person name="Wang J."/>
            <person name="Du Y."/>
            <person name="Li S."/>
        </authorList>
    </citation>
    <scope>NUCLEOTIDE SEQUENCE [LARGE SCALE GENOMIC DNA]</scope>
    <source>
        <strain evidence="2">cv. 9930</strain>
    </source>
</reference>
<gene>
    <name evidence="1" type="ORF">Csa_1G658510</name>
</gene>